<keyword evidence="3" id="KW-1185">Reference proteome</keyword>
<accession>A0A178C2Q9</accession>
<dbReference type="RefSeq" id="XP_022494752.1">
    <property type="nucleotide sequence ID" value="XM_022649269.1"/>
</dbReference>
<dbReference type="GeneID" id="34594401"/>
<proteinExistence type="predicted"/>
<dbReference type="OrthoDB" id="10312609at2759"/>
<evidence type="ECO:0000313" key="2">
    <source>
        <dbReference type="EMBL" id="OAL23203.1"/>
    </source>
</evidence>
<evidence type="ECO:0000313" key="3">
    <source>
        <dbReference type="Proteomes" id="UP000185904"/>
    </source>
</evidence>
<dbReference type="Proteomes" id="UP000185904">
    <property type="component" value="Unassembled WGS sequence"/>
</dbReference>
<dbReference type="AlphaFoldDB" id="A0A178C2Q9"/>
<name>A0A178C2Q9_9EURO</name>
<protein>
    <submittedName>
        <fullName evidence="2">Uncharacterized protein</fullName>
    </submittedName>
</protein>
<evidence type="ECO:0000256" key="1">
    <source>
        <dbReference type="SAM" id="MobiDB-lite"/>
    </source>
</evidence>
<organism evidence="2 3">
    <name type="scientific">Fonsecaea nubica</name>
    <dbReference type="NCBI Taxonomy" id="856822"/>
    <lineage>
        <taxon>Eukaryota</taxon>
        <taxon>Fungi</taxon>
        <taxon>Dikarya</taxon>
        <taxon>Ascomycota</taxon>
        <taxon>Pezizomycotina</taxon>
        <taxon>Eurotiomycetes</taxon>
        <taxon>Chaetothyriomycetidae</taxon>
        <taxon>Chaetothyriales</taxon>
        <taxon>Herpotrichiellaceae</taxon>
        <taxon>Fonsecaea</taxon>
    </lineage>
</organism>
<reference evidence="2 3" key="1">
    <citation type="submission" date="2016-03" db="EMBL/GenBank/DDBJ databases">
        <title>The draft genome sequence of Fonsecaea nubica causative agent of cutaneous subcutaneous infection in human host.</title>
        <authorList>
            <person name="Costa F."/>
            <person name="Sybren D.H."/>
            <person name="Raittz R.T."/>
            <person name="Weiss V.A."/>
            <person name="Leao A.C."/>
            <person name="Gomes R."/>
            <person name="De Souza E.M."/>
            <person name="Pedrosa F.O."/>
            <person name="Steffens M.B."/>
            <person name="Bombassaro A."/>
            <person name="Tadra-Sfeir M.Z."/>
            <person name="Moreno L.F."/>
            <person name="Najafzadeh M.J."/>
            <person name="Felipe M.S."/>
            <person name="Teixeira M."/>
            <person name="Sun J."/>
            <person name="Xi L."/>
            <person name="Castro M.A."/>
            <person name="Vicente V.A."/>
        </authorList>
    </citation>
    <scope>NUCLEOTIDE SEQUENCE [LARGE SCALE GENOMIC DNA]</scope>
    <source>
        <strain evidence="2 3">CBS 269.64</strain>
    </source>
</reference>
<comment type="caution">
    <text evidence="2">The sequence shown here is derived from an EMBL/GenBank/DDBJ whole genome shotgun (WGS) entry which is preliminary data.</text>
</comment>
<gene>
    <name evidence="2" type="ORF">AYO20_11015</name>
</gene>
<feature type="region of interest" description="Disordered" evidence="1">
    <location>
        <begin position="149"/>
        <end position="173"/>
    </location>
</feature>
<sequence length="210" mass="22907">MPNVSGPQDVNSADAFNSSADGNRDFIFATTRRASFASIPTSTNSAAAFGVATVLRKSFLAIATALRASMRATSLSRRDTKPPLTMQYRQSPKRDQVLCPFSPTSNISQASKYPVPVPCGEPHESDPNVHMVRTSNDMHAFLSLESEGWTRPKASSRSPGVRPKRVDGSRGPVRVLAKGNEPSLLADYGARIWRDLARTTAEHLISYRCK</sequence>
<dbReference type="EMBL" id="LVCJ01000130">
    <property type="protein sequence ID" value="OAL23203.1"/>
    <property type="molecule type" value="Genomic_DNA"/>
</dbReference>